<keyword evidence="13" id="KW-0732">Signal</keyword>
<evidence type="ECO:0000256" key="9">
    <source>
        <dbReference type="ARBA" id="ARBA00023157"/>
    </source>
</evidence>
<feature type="domain" description="Sushi" evidence="14">
    <location>
        <begin position="82"/>
        <end position="144"/>
    </location>
</feature>
<evidence type="ECO:0000256" key="7">
    <source>
        <dbReference type="ARBA" id="ARBA00022875"/>
    </source>
</evidence>
<dbReference type="RefSeq" id="XP_060545712.1">
    <property type="nucleotide sequence ID" value="XM_060689729.1"/>
</dbReference>
<evidence type="ECO:0000256" key="5">
    <source>
        <dbReference type="ARBA" id="ARBA00022737"/>
    </source>
</evidence>
<proteinExistence type="inferred from homology"/>
<evidence type="ECO:0000313" key="16">
    <source>
        <dbReference type="RefSeq" id="XP_060545712.1"/>
    </source>
</evidence>
<keyword evidence="8" id="KW-0472">Membrane</keyword>
<feature type="domain" description="Sushi" evidence="14">
    <location>
        <begin position="398"/>
        <end position="463"/>
    </location>
</feature>
<keyword evidence="10" id="KW-0325">Glycoprotein</keyword>
<feature type="domain" description="Sushi" evidence="14">
    <location>
        <begin position="18"/>
        <end position="81"/>
    </location>
</feature>
<feature type="domain" description="Sushi" evidence="14">
    <location>
        <begin position="271"/>
        <end position="334"/>
    </location>
</feature>
<name>A0ABM3ZBF7_PANGU</name>
<feature type="chain" id="PRO_5045271223" evidence="13">
    <location>
        <begin position="19"/>
        <end position="1011"/>
    </location>
</feature>
<dbReference type="InterPro" id="IPR035976">
    <property type="entry name" value="Sushi/SCR/CCP_sf"/>
</dbReference>
<feature type="domain" description="Sushi" evidence="14">
    <location>
        <begin position="590"/>
        <end position="655"/>
    </location>
</feature>
<evidence type="ECO:0000256" key="2">
    <source>
        <dbReference type="ARBA" id="ARBA00010908"/>
    </source>
</evidence>
<evidence type="ECO:0000256" key="12">
    <source>
        <dbReference type="PROSITE-ProRule" id="PRU00302"/>
    </source>
</evidence>
<dbReference type="InterPro" id="IPR050350">
    <property type="entry name" value="Compl-Cell_Adhes-Reg"/>
</dbReference>
<dbReference type="Gene3D" id="2.10.70.10">
    <property type="entry name" value="Complement Module, domain 1"/>
    <property type="match status" value="15"/>
</dbReference>
<evidence type="ECO:0000256" key="3">
    <source>
        <dbReference type="ARBA" id="ARBA00022588"/>
    </source>
</evidence>
<feature type="domain" description="Sushi" evidence="14">
    <location>
        <begin position="145"/>
        <end position="210"/>
    </location>
</feature>
<feature type="domain" description="Sushi" evidence="14">
    <location>
        <begin position="656"/>
        <end position="715"/>
    </location>
</feature>
<evidence type="ECO:0000256" key="10">
    <source>
        <dbReference type="ARBA" id="ARBA00023180"/>
    </source>
</evidence>
<keyword evidence="15" id="KW-1185">Reference proteome</keyword>
<keyword evidence="9 12" id="KW-1015">Disulfide bond</keyword>
<feature type="domain" description="Sushi" evidence="14">
    <location>
        <begin position="335"/>
        <end position="397"/>
    </location>
</feature>
<feature type="disulfide bond" evidence="12">
    <location>
        <begin position="400"/>
        <end position="443"/>
    </location>
</feature>
<feature type="disulfide bond" evidence="12">
    <location>
        <begin position="686"/>
        <end position="713"/>
    </location>
</feature>
<accession>A0ABM3ZBF7</accession>
<comment type="similarity">
    <text evidence="2">Belongs to the receptors of complement activation (RCA) family.</text>
</comment>
<protein>
    <submittedName>
        <fullName evidence="16">Complement receptor type 1-like</fullName>
    </submittedName>
</protein>
<comment type="subcellular location">
    <subcellularLocation>
        <location evidence="1">Membrane</location>
    </subcellularLocation>
</comment>
<dbReference type="GeneID" id="117663851"/>
<comment type="function">
    <text evidence="11">This protein recognizes C4b and C3b fragments that condense with cell-surface hydroxyl or amino groups when nascent C4b and C3b are locally generated during C4 and c3 activation. Interaction of daf with cell-associated C4b and C3b polypeptides interferes with their ability to catalyze the conversion of C2 and factor B to enzymatically active C2a and Bb and thereby prevents the formation of C4b2a and C3bBb, the amplification convertases of the complement cascade. Inhibits complement activation by destabilizing and preventing the formation of C3 and C5 convertases, which prevents complement damage.</text>
</comment>
<dbReference type="PANTHER" id="PTHR19325:SF317">
    <property type="entry name" value="COMPLEMENT DECAY-ACCELERATING FACTOR"/>
    <property type="match status" value="1"/>
</dbReference>
<feature type="disulfide bond" evidence="12">
    <location>
        <begin position="845"/>
        <end position="888"/>
    </location>
</feature>
<feature type="domain" description="Sushi" evidence="14">
    <location>
        <begin position="843"/>
        <end position="908"/>
    </location>
</feature>
<keyword evidence="7" id="KW-0180">Complement pathway</keyword>
<dbReference type="CDD" id="cd00033">
    <property type="entry name" value="CCP"/>
    <property type="match status" value="13"/>
</dbReference>
<keyword evidence="5" id="KW-0677">Repeat</keyword>
<reference evidence="16" key="1">
    <citation type="submission" date="2025-08" db="UniProtKB">
        <authorList>
            <consortium name="RefSeq"/>
        </authorList>
    </citation>
    <scope>IDENTIFICATION</scope>
    <source>
        <tissue evidence="16">Blood</tissue>
    </source>
</reference>
<evidence type="ECO:0000256" key="4">
    <source>
        <dbReference type="ARBA" id="ARBA00022659"/>
    </source>
</evidence>
<feature type="disulfide bond" evidence="12">
    <location>
        <begin position="592"/>
        <end position="635"/>
    </location>
</feature>
<feature type="domain" description="Sushi" evidence="14">
    <location>
        <begin position="527"/>
        <end position="589"/>
    </location>
</feature>
<dbReference type="Pfam" id="PF00084">
    <property type="entry name" value="Sushi"/>
    <property type="match status" value="15"/>
</dbReference>
<dbReference type="SUPFAM" id="SSF57535">
    <property type="entry name" value="Complement control module/SCR domain"/>
    <property type="match status" value="15"/>
</dbReference>
<dbReference type="SMART" id="SM00032">
    <property type="entry name" value="CCP"/>
    <property type="match status" value="15"/>
</dbReference>
<feature type="domain" description="Sushi" evidence="14">
    <location>
        <begin position="909"/>
        <end position="968"/>
    </location>
</feature>
<feature type="disulfide bond" evidence="12">
    <location>
        <begin position="241"/>
        <end position="268"/>
    </location>
</feature>
<evidence type="ECO:0000256" key="13">
    <source>
        <dbReference type="SAM" id="SignalP"/>
    </source>
</evidence>
<evidence type="ECO:0000259" key="14">
    <source>
        <dbReference type="PROSITE" id="PS50923"/>
    </source>
</evidence>
<feature type="signal peptide" evidence="13">
    <location>
        <begin position="1"/>
        <end position="18"/>
    </location>
</feature>
<sequence>MWAWLFLPALFCLPEVQGDCTSPVPPLHATLKEDALKESYPVGTKLTYHCITGYEYIPGINSSIICLNTSKWSDISSLCQGKKCMPQIIENGNSDAEDDHNIRLGDSVTLSCEHGYRLVGEAIVKCILKDGKVEWNKEYPICKHIPCNRPENISNGQFDPDPKDEYYVGSVVIYHCKSNFSLIGNSTIRCVTTEDGQNGTWNLPAPECKNVKCDPPKVENGKLINLPKPSYTYNEAISFECNSGYSAVGSLHIKCGANSSWVPAIPKCVKANCTSPVPPLHSALKEEIPKEGYPVGTVLTYHCITGYEYIPGINSSITCLNTSKWSDISSLCQGKKCPAPNVNNSNPVAHDDNDIRLGGNITISCVYGYRLVGEATLKCILKDGKVDWNNEFPICEHISCSRPDNISNGQFDPDPKDEYYVGSVVKYHCKSNFSLIGNSTLICITAKDGRNGTWNLPAPECKTNCTSPVPPLHSTLKEEIPKEGYPVGTVLKYHCITGYEYIPGINSSITCLNTSKWSNISSLCQGKKCPAPNVDNSKPIAHDDNDIRLGGNITISCVYGYRVIGEATLKCILKDGKVDWNREFPYCEHISCSRPTSIPNGQFDLDPNDEYYVGSVVIYRCNRDFSLIGNSTLTCITAEDGLNGKWNLPAPECKNVKCNRPKVENGKLINLPKPSYTYNEAISFECNSGYSAVGSLHIKCGANSSWVPGIPKCVKANCTSPVPPLHSALKEEIPKEGYPVGTVLTYHCITGYEYIPGINSSITCLNTSKWSDISSLCQGKKCPAPNVNNSNPVAHDDNDIRLGGNITISCVYGYRVIGEATLKCILKDGKVDWNREFPHCEHISCTRPTNILNGQIYLNPNDEYYVGSVVIYRCNRDFSLIGNSTLTCITAKDDLNGKWNLPVPECKNVKCDQPKVENGKLINLPKPSYTYNEAISFECNSGYSAVGSLHIKCGANSSWVPAIPKCVKGIFDKPNTATNKPNTTLEDYAECNKTTALGKLIILLAVLYNCW</sequence>
<dbReference type="Proteomes" id="UP001652622">
    <property type="component" value="Unplaced"/>
</dbReference>
<keyword evidence="4 12" id="KW-0768">Sushi</keyword>
<keyword evidence="3" id="KW-0399">Innate immunity</keyword>
<feature type="domain" description="Sushi" evidence="14">
    <location>
        <begin position="211"/>
        <end position="270"/>
    </location>
</feature>
<organism evidence="15 16">
    <name type="scientific">Pantherophis guttatus</name>
    <name type="common">Corn snake</name>
    <name type="synonym">Elaphe guttata</name>
    <dbReference type="NCBI Taxonomy" id="94885"/>
    <lineage>
        <taxon>Eukaryota</taxon>
        <taxon>Metazoa</taxon>
        <taxon>Chordata</taxon>
        <taxon>Craniata</taxon>
        <taxon>Vertebrata</taxon>
        <taxon>Euteleostomi</taxon>
        <taxon>Lepidosauria</taxon>
        <taxon>Squamata</taxon>
        <taxon>Bifurcata</taxon>
        <taxon>Unidentata</taxon>
        <taxon>Episquamata</taxon>
        <taxon>Toxicofera</taxon>
        <taxon>Serpentes</taxon>
        <taxon>Colubroidea</taxon>
        <taxon>Colubridae</taxon>
        <taxon>Colubrinae</taxon>
        <taxon>Pantherophis</taxon>
    </lineage>
</organism>
<evidence type="ECO:0000256" key="11">
    <source>
        <dbReference type="ARBA" id="ARBA00045541"/>
    </source>
</evidence>
<evidence type="ECO:0000256" key="8">
    <source>
        <dbReference type="ARBA" id="ARBA00023136"/>
    </source>
</evidence>
<dbReference type="InterPro" id="IPR000436">
    <property type="entry name" value="Sushi_SCR_CCP_dom"/>
</dbReference>
<dbReference type="PANTHER" id="PTHR19325">
    <property type="entry name" value="COMPLEMENT COMPONENT-RELATED SUSHI DOMAIN-CONTAINING"/>
    <property type="match status" value="1"/>
</dbReference>
<evidence type="ECO:0000256" key="1">
    <source>
        <dbReference type="ARBA" id="ARBA00004370"/>
    </source>
</evidence>
<comment type="caution">
    <text evidence="12">Lacks conserved residue(s) required for the propagation of feature annotation.</text>
</comment>
<feature type="domain" description="Sushi" evidence="14">
    <location>
        <begin position="780"/>
        <end position="842"/>
    </location>
</feature>
<evidence type="ECO:0000313" key="15">
    <source>
        <dbReference type="Proteomes" id="UP001652622"/>
    </source>
</evidence>
<dbReference type="PROSITE" id="PS50923">
    <property type="entry name" value="SUSHI"/>
    <property type="match status" value="15"/>
</dbReference>
<evidence type="ECO:0000256" key="6">
    <source>
        <dbReference type="ARBA" id="ARBA00022859"/>
    </source>
</evidence>
<feature type="domain" description="Sushi" evidence="14">
    <location>
        <begin position="716"/>
        <end position="779"/>
    </location>
</feature>
<keyword evidence="6" id="KW-0391">Immunity</keyword>
<gene>
    <name evidence="16" type="primary">LOC117663851</name>
</gene>
<feature type="disulfide bond" evidence="12">
    <location>
        <begin position="147"/>
        <end position="190"/>
    </location>
</feature>
<feature type="domain" description="Sushi" evidence="14">
    <location>
        <begin position="465"/>
        <end position="526"/>
    </location>
</feature>
<feature type="disulfide bond" evidence="12">
    <location>
        <begin position="939"/>
        <end position="966"/>
    </location>
</feature>